<proteinExistence type="predicted"/>
<feature type="region of interest" description="Disordered" evidence="1">
    <location>
        <begin position="205"/>
        <end position="225"/>
    </location>
</feature>
<dbReference type="SUPFAM" id="SSF53335">
    <property type="entry name" value="S-adenosyl-L-methionine-dependent methyltransferases"/>
    <property type="match status" value="1"/>
</dbReference>
<dbReference type="Gene3D" id="3.40.50.150">
    <property type="entry name" value="Vaccinia Virus protein VP39"/>
    <property type="match status" value="1"/>
</dbReference>
<protein>
    <recommendedName>
        <fullName evidence="2">MnmC-like methyltransferase domain-containing protein</fullName>
    </recommendedName>
</protein>
<organism evidence="3 4">
    <name type="scientific">Thermostichus vulcanus str. 'Rupite'</name>
    <dbReference type="NCBI Taxonomy" id="2813851"/>
    <lineage>
        <taxon>Bacteria</taxon>
        <taxon>Bacillati</taxon>
        <taxon>Cyanobacteriota</taxon>
        <taxon>Cyanophyceae</taxon>
        <taxon>Thermostichales</taxon>
        <taxon>Thermostichaceae</taxon>
        <taxon>Thermostichus</taxon>
    </lineage>
</organism>
<evidence type="ECO:0000313" key="4">
    <source>
        <dbReference type="Proteomes" id="UP000830835"/>
    </source>
</evidence>
<keyword evidence="4" id="KW-1185">Reference proteome</keyword>
<evidence type="ECO:0000259" key="2">
    <source>
        <dbReference type="Pfam" id="PF05430"/>
    </source>
</evidence>
<dbReference type="PANTHER" id="PTHR39963">
    <property type="entry name" value="SLL0983 PROTEIN"/>
    <property type="match status" value="1"/>
</dbReference>
<dbReference type="EMBL" id="JAFIRA010000023">
    <property type="protein sequence ID" value="MCJ2543214.1"/>
    <property type="molecule type" value="Genomic_DNA"/>
</dbReference>
<dbReference type="InterPro" id="IPR008471">
    <property type="entry name" value="MnmC-like_methylTransf"/>
</dbReference>
<name>A0ABT0CBP7_THEVL</name>
<dbReference type="Pfam" id="PF05430">
    <property type="entry name" value="Methyltransf_30"/>
    <property type="match status" value="1"/>
</dbReference>
<dbReference type="InterPro" id="IPR029063">
    <property type="entry name" value="SAM-dependent_MTases_sf"/>
</dbReference>
<evidence type="ECO:0000313" key="3">
    <source>
        <dbReference type="EMBL" id="MCJ2543214.1"/>
    </source>
</evidence>
<reference evidence="3" key="1">
    <citation type="submission" date="2021-02" db="EMBL/GenBank/DDBJ databases">
        <title>The CRISPR/cas machinery reduction and long-range gene transfer in the hot spring cyanobacterium Synechococcus.</title>
        <authorList>
            <person name="Dvorak P."/>
            <person name="Jahodarova E."/>
            <person name="Hasler P."/>
            <person name="Poulickova A."/>
        </authorList>
    </citation>
    <scope>NUCLEOTIDE SEQUENCE</scope>
    <source>
        <strain evidence="3">Rupite</strain>
    </source>
</reference>
<feature type="region of interest" description="Disordered" evidence="1">
    <location>
        <begin position="239"/>
        <end position="279"/>
    </location>
</feature>
<dbReference type="PANTHER" id="PTHR39963:SF1">
    <property type="entry name" value="MNMC-LIKE METHYLTRANSFERASE DOMAIN-CONTAINING PROTEIN"/>
    <property type="match status" value="1"/>
</dbReference>
<sequence>MTTGDGSLTFFSAEFGQAFHNLSGAAQEAREKFVRPCRLDRLPLERDPSQPIHILDICFGLGYNSGIALETIWQVRPDFPVQVMGLERSPEVPQQAWQAGVGSGWSFHREWQEFIERGSWQSERWQGRLFWGDARQTLLQVPLAWADAVFLDPFSPSACPELWTVEFLRAVAERMRPQGYLATYSCAASVRAALQEAGFRIGSTPPLGRPWPGTVASPQGQDLPPLSEMEWEHLKTRAAVPYRDPTLQGERSQIRLRRQQEQQGSPLEPTSIWKRRWQQ</sequence>
<feature type="domain" description="MnmC-like methyltransferase" evidence="2">
    <location>
        <begin position="117"/>
        <end position="217"/>
    </location>
</feature>
<evidence type="ECO:0000256" key="1">
    <source>
        <dbReference type="SAM" id="MobiDB-lite"/>
    </source>
</evidence>
<comment type="caution">
    <text evidence="3">The sequence shown here is derived from an EMBL/GenBank/DDBJ whole genome shotgun (WGS) entry which is preliminary data.</text>
</comment>
<accession>A0ABT0CBP7</accession>
<gene>
    <name evidence="3" type="ORF">JX360_09890</name>
</gene>
<dbReference type="Proteomes" id="UP000830835">
    <property type="component" value="Unassembled WGS sequence"/>
</dbReference>